<dbReference type="Pfam" id="PF23598">
    <property type="entry name" value="LRR_14"/>
    <property type="match status" value="1"/>
</dbReference>
<feature type="domain" description="Disease resistance R13L4/SHOC-2-like LRR" evidence="4">
    <location>
        <begin position="428"/>
        <end position="575"/>
    </location>
</feature>
<keyword evidence="6" id="KW-1185">Reference proteome</keyword>
<dbReference type="OrthoDB" id="839379at2759"/>
<reference evidence="5" key="2">
    <citation type="journal article" date="2023" name="Plants (Basel)">
        <title>Annotation of the Turnera subulata (Passifloraceae) Draft Genome Reveals the S-Locus Evolved after the Divergence of Turneroideae from Passifloroideae in a Stepwise Manner.</title>
        <authorList>
            <person name="Henning P.M."/>
            <person name="Roalson E.H."/>
            <person name="Mir W."/>
            <person name="McCubbin A.G."/>
            <person name="Shore J.S."/>
        </authorList>
    </citation>
    <scope>NUCLEOTIDE SEQUENCE</scope>
    <source>
        <strain evidence="5">F60SS</strain>
    </source>
</reference>
<feature type="domain" description="NB-ARC" evidence="3">
    <location>
        <begin position="6"/>
        <end position="197"/>
    </location>
</feature>
<dbReference type="SUPFAM" id="SSF52540">
    <property type="entry name" value="P-loop containing nucleoside triphosphate hydrolases"/>
    <property type="match status" value="1"/>
</dbReference>
<protein>
    <recommendedName>
        <fullName evidence="7">NB-ARC domain-containing protein</fullName>
    </recommendedName>
</protein>
<evidence type="ECO:0000256" key="1">
    <source>
        <dbReference type="ARBA" id="ARBA00022614"/>
    </source>
</evidence>
<dbReference type="InterPro" id="IPR003591">
    <property type="entry name" value="Leu-rich_rpt_typical-subtyp"/>
</dbReference>
<dbReference type="GO" id="GO:0043531">
    <property type="term" value="F:ADP binding"/>
    <property type="evidence" value="ECO:0007669"/>
    <property type="project" value="InterPro"/>
</dbReference>
<dbReference type="AlphaFoldDB" id="A0A9Q0JBZ5"/>
<dbReference type="GO" id="GO:0006952">
    <property type="term" value="P:defense response"/>
    <property type="evidence" value="ECO:0007669"/>
    <property type="project" value="UniProtKB-KW"/>
</dbReference>
<keyword evidence="2" id="KW-0677">Repeat</keyword>
<dbReference type="InterPro" id="IPR027417">
    <property type="entry name" value="P-loop_NTPase"/>
</dbReference>
<dbReference type="SMART" id="SM00369">
    <property type="entry name" value="LRR_TYP"/>
    <property type="match status" value="8"/>
</dbReference>
<evidence type="ECO:0000259" key="3">
    <source>
        <dbReference type="Pfam" id="PF00931"/>
    </source>
</evidence>
<reference evidence="5" key="1">
    <citation type="submission" date="2022-02" db="EMBL/GenBank/DDBJ databases">
        <authorList>
            <person name="Henning P.M."/>
            <person name="McCubbin A.G."/>
            <person name="Shore J.S."/>
        </authorList>
    </citation>
    <scope>NUCLEOTIDE SEQUENCE</scope>
    <source>
        <strain evidence="5">F60SS</strain>
        <tissue evidence="5">Leaves</tissue>
    </source>
</reference>
<sequence length="1238" mass="138875">MDLRKEEENQILEHLRGDSVSKIFLVEEAGAGKTWMARKVKELAVKNGLFYAVLWISMNVKLDAVSLHKNIASQLSRPFSVKSLEEADFDDEEVENLGNLKKAVSKELDQRKRRMKVQANRKILLILDDEGSQMDEEIILPQLEAILGESHSKSWKLLISRRNIANGQNIEDTSRVINIEPLSRGDSLSLLNEIVSRTSRFGSEQLFETVIGRSLGLPSAIVLIGEAINHFEHSNDSWESALERALEETVGYETAEKDASVLLNCVYDMLPSHRTTLINCFWHCRHFFPKCGGVHYNELITHWIMEGCFDPISQVEKAYEEGHNVLLELLGRCIIQIQEDNVVTMDGAMQGITNSHHQGFEGATSLALFGLDGGWNGFGKITPAGGMIKTLCSERKWGKVSALLIDGSHLARGVSEPIMKEMKQLEVLAIFDPSLSYLPPSLSEMMKPLVVLVLRGCNLLVKIDQISELKKLTVLEISGARWLKEIPDNFFEKLTELQTLNLSGSGLGNLPSSLSSLRKLRFLILRSCLCLETLPSIKDFTNLEVLDVSNATLFRILSNPDRNLSKLRKLRSVDLSRTLIPNLPILRDPPKLSRLLLGGCGKLRLSFLEKLPSLQILDLSGSAFKVLPSTVNLKGLKVLDVSGACKLDTIQDKSFNHLSLLRSLNMSQTKIKRLPSLSDLHNLRCHLLKGCKELAELPDVVGLKRLKELDLSGCTSLKKLPQLKSLQMLKVLDLADCSSLETFQDQSFENMPRLQKLTLSGTVIEDLSSLENSVNLSYLVLKNCLNLKCLPPPERLLELEVLDLEGVSNPNGINSKLLEQLHSRIQSIHLFKIKFSSFAFVSKLINLRQLSLKGCSGLAVPCLQDLTNLEVLDLSGTDVTSLSSVENLSSLQELLLCNCLELLSLPSLKLLVCLEKLDISGSAIKEFPYDISELWHLKHLSMDNMKHIREIDWRRIRRLPEELNWGQLDISNIDEKPADGKKPTIRVNGTQFFQLLSPSLRKRCLDQNFFNVSSPIEQAGGDKNYHRRDESILNDAYFAIRQFPRNSGRSLRLFGSNTSPVVDMKDVLEQAEYISLVENKFMKSISDLGSGNLKLKGCWLERCPTLKNIFCEDDKDAKLGETLEILWISNLLNLKSLCSEKVVSINFSKLERLHLDCCPELECVFPSSLSLKNLKVFEVRFCDKLTKIFGDGPVQGELPKLQRLLLLELPELTTIGVRLPSTAQIRLAGCPKLKLTGT</sequence>
<gene>
    <name evidence="5" type="ORF">Tsubulata_047897</name>
</gene>
<dbReference type="Gene3D" id="3.80.10.10">
    <property type="entry name" value="Ribonuclease Inhibitor"/>
    <property type="match status" value="5"/>
</dbReference>
<evidence type="ECO:0000313" key="5">
    <source>
        <dbReference type="EMBL" id="KAJ4835949.1"/>
    </source>
</evidence>
<dbReference type="PANTHER" id="PTHR47186:SF3">
    <property type="entry name" value="OS09G0267800 PROTEIN"/>
    <property type="match status" value="1"/>
</dbReference>
<dbReference type="Pfam" id="PF00931">
    <property type="entry name" value="NB-ARC"/>
    <property type="match status" value="1"/>
</dbReference>
<dbReference type="PRINTS" id="PR00364">
    <property type="entry name" value="DISEASERSIST"/>
</dbReference>
<evidence type="ECO:0000259" key="4">
    <source>
        <dbReference type="Pfam" id="PF23598"/>
    </source>
</evidence>
<dbReference type="PROSITE" id="PS51450">
    <property type="entry name" value="LRR"/>
    <property type="match status" value="1"/>
</dbReference>
<dbReference type="Proteomes" id="UP001141552">
    <property type="component" value="Unassembled WGS sequence"/>
</dbReference>
<dbReference type="Gene3D" id="3.40.50.300">
    <property type="entry name" value="P-loop containing nucleotide triphosphate hydrolases"/>
    <property type="match status" value="1"/>
</dbReference>
<dbReference type="PANTHER" id="PTHR47186">
    <property type="entry name" value="LEUCINE-RICH REPEAT-CONTAINING PROTEIN 57"/>
    <property type="match status" value="1"/>
</dbReference>
<dbReference type="InterPro" id="IPR001611">
    <property type="entry name" value="Leu-rich_rpt"/>
</dbReference>
<evidence type="ECO:0000256" key="2">
    <source>
        <dbReference type="ARBA" id="ARBA00022737"/>
    </source>
</evidence>
<comment type="caution">
    <text evidence="5">The sequence shown here is derived from an EMBL/GenBank/DDBJ whole genome shotgun (WGS) entry which is preliminary data.</text>
</comment>
<dbReference type="InterPro" id="IPR002182">
    <property type="entry name" value="NB-ARC"/>
</dbReference>
<name>A0A9Q0JBZ5_9ROSI</name>
<evidence type="ECO:0000313" key="6">
    <source>
        <dbReference type="Proteomes" id="UP001141552"/>
    </source>
</evidence>
<dbReference type="SUPFAM" id="SSF52058">
    <property type="entry name" value="L domain-like"/>
    <property type="match status" value="2"/>
</dbReference>
<proteinExistence type="predicted"/>
<accession>A0A9Q0JBZ5</accession>
<dbReference type="InterPro" id="IPR055414">
    <property type="entry name" value="LRR_R13L4/SHOC2-like"/>
</dbReference>
<dbReference type="InterPro" id="IPR032675">
    <property type="entry name" value="LRR_dom_sf"/>
</dbReference>
<dbReference type="EMBL" id="JAKUCV010004259">
    <property type="protein sequence ID" value="KAJ4835949.1"/>
    <property type="molecule type" value="Genomic_DNA"/>
</dbReference>
<organism evidence="5 6">
    <name type="scientific">Turnera subulata</name>
    <dbReference type="NCBI Taxonomy" id="218843"/>
    <lineage>
        <taxon>Eukaryota</taxon>
        <taxon>Viridiplantae</taxon>
        <taxon>Streptophyta</taxon>
        <taxon>Embryophyta</taxon>
        <taxon>Tracheophyta</taxon>
        <taxon>Spermatophyta</taxon>
        <taxon>Magnoliopsida</taxon>
        <taxon>eudicotyledons</taxon>
        <taxon>Gunneridae</taxon>
        <taxon>Pentapetalae</taxon>
        <taxon>rosids</taxon>
        <taxon>fabids</taxon>
        <taxon>Malpighiales</taxon>
        <taxon>Passifloraceae</taxon>
        <taxon>Turnera</taxon>
    </lineage>
</organism>
<evidence type="ECO:0008006" key="7">
    <source>
        <dbReference type="Google" id="ProtNLM"/>
    </source>
</evidence>
<keyword evidence="1" id="KW-0433">Leucine-rich repeat</keyword>